<gene>
    <name evidence="1" type="ORF">AVDCRST_MAG07-1167</name>
</gene>
<dbReference type="EC" id="1.6.5.3" evidence="1"/>
<feature type="non-terminal residue" evidence="1">
    <location>
        <position position="1"/>
    </location>
</feature>
<organism evidence="1">
    <name type="scientific">uncultured Frankineae bacterium</name>
    <dbReference type="NCBI Taxonomy" id="437475"/>
    <lineage>
        <taxon>Bacteria</taxon>
        <taxon>Bacillati</taxon>
        <taxon>Actinomycetota</taxon>
        <taxon>Actinomycetes</taxon>
        <taxon>Frankiales</taxon>
        <taxon>environmental samples</taxon>
    </lineage>
</organism>
<keyword evidence="1" id="KW-0560">Oxidoreductase</keyword>
<feature type="non-terminal residue" evidence="1">
    <location>
        <position position="120"/>
    </location>
</feature>
<dbReference type="GO" id="GO:0016491">
    <property type="term" value="F:oxidoreductase activity"/>
    <property type="evidence" value="ECO:0007669"/>
    <property type="project" value="UniProtKB-KW"/>
</dbReference>
<sequence>AEQLRAAPGHVHPGLRIRGRVGRVGRADRAQALQPRQARLVRVRHRAHAAADGRWPLPGEVLLDRHALHRLRHRDDLPDPLGRLLRRPRAVRSRRDGPVHRHRVRRLRLRLASRRARVGL</sequence>
<keyword evidence="1" id="KW-0830">Ubiquinone</keyword>
<dbReference type="AlphaFoldDB" id="A0A6J4L1M0"/>
<protein>
    <submittedName>
        <fullName evidence="1">NADH ubiquinone oxidoreductase chain A</fullName>
        <ecNumber evidence="1">1.6.5.3</ecNumber>
    </submittedName>
</protein>
<evidence type="ECO:0000313" key="1">
    <source>
        <dbReference type="EMBL" id="CAA9320344.1"/>
    </source>
</evidence>
<dbReference type="EMBL" id="CADCUB010000057">
    <property type="protein sequence ID" value="CAA9320344.1"/>
    <property type="molecule type" value="Genomic_DNA"/>
</dbReference>
<proteinExistence type="predicted"/>
<accession>A0A6J4L1M0</accession>
<name>A0A6J4L1M0_9ACTN</name>
<reference evidence="1" key="1">
    <citation type="submission" date="2020-02" db="EMBL/GenBank/DDBJ databases">
        <authorList>
            <person name="Meier V. D."/>
        </authorList>
    </citation>
    <scope>NUCLEOTIDE SEQUENCE</scope>
    <source>
        <strain evidence="1">AVDCRST_MAG07</strain>
    </source>
</reference>